<dbReference type="PANTHER" id="PTHR33706">
    <property type="entry name" value="MORN VARIANT REPEAT PROTEIN"/>
    <property type="match status" value="1"/>
</dbReference>
<evidence type="ECO:0000313" key="1">
    <source>
        <dbReference type="EMBL" id="CAD8178907.1"/>
    </source>
</evidence>
<dbReference type="EMBL" id="CAJJDO010000070">
    <property type="protein sequence ID" value="CAD8178907.1"/>
    <property type="molecule type" value="Genomic_DNA"/>
</dbReference>
<accession>A0A8S1VPH2</accession>
<comment type="caution">
    <text evidence="1">The sequence shown here is derived from an EMBL/GenBank/DDBJ whole genome shotgun (WGS) entry which is preliminary data.</text>
</comment>
<sequence length="421" mass="49984">MFSSSYITGDFFEQNGFYQNGRKAGIWNEVVYKYFFDEIQLVKTGVYQQDKKVGRWKYQYENVKINGGYYDSKDERQNMKIGKWVDVDDEFQKKKQVIYNGEYKFGKKVGVWDILFRIGQNYSLFFKNEQDDRFKLMQNILLIVHLYHIIRGGGLYNEDNGLKNGRWIDLYERFSFYSQVTYIGQYKNGKKVGRWDTWFILIRINGSAQENKLMQKYFINAIFCVNVSGGGLYDEGGEGIKIGQWIELDERFSSSSQLTHVGQYENGKKIGRWQIWYQNHSTGINSLIGGGKYKKGNECIKIGKWIEPDEFFKWDSQIIHCGKYRNGLKVGRWDIFYNYWDQNQFVKIGGGLYDENGHGLKFGQWTELCKHFFGNCNLQNYRIFKGVYMYNKKIGVWVEMVREKEKMQEGFKIVKEQQYDD</sequence>
<dbReference type="PANTHER" id="PTHR33706:SF1">
    <property type="entry name" value="TPR REPEAT PROTEIN"/>
    <property type="match status" value="1"/>
</dbReference>
<proteinExistence type="predicted"/>
<dbReference type="AlphaFoldDB" id="A0A8S1VPH2"/>
<gene>
    <name evidence="1" type="ORF">PPENT_87.1.T0700186</name>
</gene>
<protein>
    <submittedName>
        <fullName evidence="1">Uncharacterized protein</fullName>
    </submittedName>
</protein>
<dbReference type="OrthoDB" id="298777at2759"/>
<evidence type="ECO:0000313" key="2">
    <source>
        <dbReference type="Proteomes" id="UP000689195"/>
    </source>
</evidence>
<organism evidence="1 2">
    <name type="scientific">Paramecium pentaurelia</name>
    <dbReference type="NCBI Taxonomy" id="43138"/>
    <lineage>
        <taxon>Eukaryota</taxon>
        <taxon>Sar</taxon>
        <taxon>Alveolata</taxon>
        <taxon>Ciliophora</taxon>
        <taxon>Intramacronucleata</taxon>
        <taxon>Oligohymenophorea</taxon>
        <taxon>Peniculida</taxon>
        <taxon>Parameciidae</taxon>
        <taxon>Paramecium</taxon>
    </lineage>
</organism>
<name>A0A8S1VPH2_9CILI</name>
<dbReference type="Proteomes" id="UP000689195">
    <property type="component" value="Unassembled WGS sequence"/>
</dbReference>
<keyword evidence="2" id="KW-1185">Reference proteome</keyword>
<reference evidence="1" key="1">
    <citation type="submission" date="2021-01" db="EMBL/GenBank/DDBJ databases">
        <authorList>
            <consortium name="Genoscope - CEA"/>
            <person name="William W."/>
        </authorList>
    </citation>
    <scope>NUCLEOTIDE SEQUENCE</scope>
</reference>